<protein>
    <submittedName>
        <fullName evidence="2">Uncharacterized protein</fullName>
    </submittedName>
</protein>
<accession>A0A2N4T0K9</accession>
<feature type="region of interest" description="Disordered" evidence="1">
    <location>
        <begin position="96"/>
        <end position="119"/>
    </location>
</feature>
<comment type="caution">
    <text evidence="2">The sequence shown here is derived from an EMBL/GenBank/DDBJ whole genome shotgun (WGS) entry which is preliminary data.</text>
</comment>
<dbReference type="AlphaFoldDB" id="A0A2N4T0K9"/>
<evidence type="ECO:0000256" key="1">
    <source>
        <dbReference type="SAM" id="MobiDB-lite"/>
    </source>
</evidence>
<dbReference type="Proteomes" id="UP000234632">
    <property type="component" value="Unassembled WGS sequence"/>
</dbReference>
<gene>
    <name evidence="2" type="ORF">AUQ48_05315</name>
</gene>
<organism evidence="2 3">
    <name type="scientific">Kocuria flava</name>
    <dbReference type="NCBI Taxonomy" id="446860"/>
    <lineage>
        <taxon>Bacteria</taxon>
        <taxon>Bacillati</taxon>
        <taxon>Actinomycetota</taxon>
        <taxon>Actinomycetes</taxon>
        <taxon>Micrococcales</taxon>
        <taxon>Micrococcaceae</taxon>
        <taxon>Kocuria</taxon>
    </lineage>
</organism>
<evidence type="ECO:0000313" key="3">
    <source>
        <dbReference type="Proteomes" id="UP000234632"/>
    </source>
</evidence>
<sequence>MSTVTGARIAARTRRMRTNSPTSGIDMISSRMLPTYIEFTTPQNSSGSCSTSWGPGVTPWMSSAPNIRAMVALAGIPRVSSGMKELVAAALLAVSGPATPSTAPRPKRSGRSARFFSIA</sequence>
<evidence type="ECO:0000313" key="2">
    <source>
        <dbReference type="EMBL" id="PLC11761.1"/>
    </source>
</evidence>
<proteinExistence type="predicted"/>
<dbReference type="EMBL" id="LOMZ01000001">
    <property type="protein sequence ID" value="PLC11761.1"/>
    <property type="molecule type" value="Genomic_DNA"/>
</dbReference>
<reference evidence="2 3" key="1">
    <citation type="submission" date="2015-12" db="EMBL/GenBank/DDBJ databases">
        <authorList>
            <person name="Shamseldin A."/>
            <person name="Moawad H."/>
            <person name="Abd El-Rahim W.M."/>
            <person name="Sadowsky M.J."/>
        </authorList>
    </citation>
    <scope>NUCLEOTIDE SEQUENCE [LARGE SCALE GENOMIC DNA]</scope>
    <source>
        <strain evidence="2 3">S43</strain>
    </source>
</reference>
<name>A0A2N4T0K9_9MICC</name>